<reference evidence="2" key="1">
    <citation type="submission" date="2022-11" db="EMBL/GenBank/DDBJ databases">
        <title>Genomics discovery of giant fungal viruses from subsurface oceanic crustal fluids.</title>
        <authorList>
            <person name="Bhattacharjee A.S."/>
            <person name="Schulz F."/>
            <person name="Woyke T."/>
            <person name="Orcutt B.N."/>
            <person name="Matinez Martinez J."/>
        </authorList>
    </citation>
    <scope>NUCLEOTIDE SEQUENCE</scope>
    <source>
        <strain evidence="1">VSAG1.JdFR</strain>
        <strain evidence="2">VSAG8.JdFR</strain>
    </source>
</reference>
<dbReference type="EMBL" id="OP765584">
    <property type="protein sequence ID" value="UZT29277.1"/>
    <property type="molecule type" value="Genomic_DNA"/>
</dbReference>
<sequence>MTKRILTIHSEDRDINKWPNPSEFEVILPDSYTNVKEINLLNFTNTNNFYNISEKLLNNYLQVNGNTYIIPDGFYNPDQLAYALNQILESHSPTIYVLYDRIKFKFLFLSEYEFNIDFESIIHTDKICENKNQFINPQRIADQYSHWGIGYNLGFITKDVIESSSNTFIDLNLSPDSLNIVNSINTSSNINNINELPSDINNCHFIYSETTIDLNINNTIYMEIDKFNNADEIVPYQYRSNYLYCNDYNSKISSYFAKILLNSENTNNISVASHNEDYITFGSFVCDNSIDRLMKLKFKFRYHNGTLVDFQNKNFNFTLQLLQECSKKKL</sequence>
<protein>
    <submittedName>
        <fullName evidence="2">Uncharacterized protein</fullName>
    </submittedName>
</protein>
<evidence type="ECO:0000313" key="1">
    <source>
        <dbReference type="EMBL" id="UZT28925.1"/>
    </source>
</evidence>
<proteinExistence type="predicted"/>
<accession>A0A9E8G6V5</accession>
<dbReference type="EMBL" id="OP765507">
    <property type="protein sequence ID" value="UZT28925.1"/>
    <property type="molecule type" value="Genomic_DNA"/>
</dbReference>
<name>A0A9E8G6V5_9VIRU</name>
<organism evidence="2">
    <name type="scientific">Nucleocytoviricota sp</name>
    <dbReference type="NCBI Taxonomy" id="2809609"/>
    <lineage>
        <taxon>Viruses</taxon>
        <taxon>Varidnaviria</taxon>
        <taxon>Bamfordvirae</taxon>
        <taxon>Nucleocytoviricota</taxon>
    </lineage>
</organism>
<evidence type="ECO:0000313" key="2">
    <source>
        <dbReference type="EMBL" id="UZT29277.1"/>
    </source>
</evidence>